<dbReference type="SUPFAM" id="SSF81665">
    <property type="entry name" value="Calcium ATPase, transmembrane domain M"/>
    <property type="match status" value="1"/>
</dbReference>
<dbReference type="PANTHER" id="PTHR42861">
    <property type="entry name" value="CALCIUM-TRANSPORTING ATPASE"/>
    <property type="match status" value="1"/>
</dbReference>
<evidence type="ECO:0000256" key="1">
    <source>
        <dbReference type="ARBA" id="ARBA00022842"/>
    </source>
</evidence>
<evidence type="ECO:0000259" key="3">
    <source>
        <dbReference type="Pfam" id="PF00689"/>
    </source>
</evidence>
<dbReference type="RefSeq" id="XP_019090991.1">
    <property type="nucleotide sequence ID" value="XM_019235446.1"/>
</dbReference>
<dbReference type="Gene3D" id="1.20.1110.10">
    <property type="entry name" value="Calcium-transporting ATPase, transmembrane domain"/>
    <property type="match status" value="1"/>
</dbReference>
<dbReference type="GeneID" id="104740069"/>
<proteinExistence type="predicted"/>
<evidence type="ECO:0000313" key="5">
    <source>
        <dbReference type="RefSeq" id="XP_019090991.1"/>
    </source>
</evidence>
<feature type="transmembrane region" description="Helical" evidence="2">
    <location>
        <begin position="181"/>
        <end position="201"/>
    </location>
</feature>
<name>A0ABM1QW53_CAMSA</name>
<gene>
    <name evidence="5" type="primary">LOC104740069</name>
</gene>
<evidence type="ECO:0000256" key="2">
    <source>
        <dbReference type="SAM" id="Phobius"/>
    </source>
</evidence>
<feature type="transmembrane region" description="Helical" evidence="2">
    <location>
        <begin position="59"/>
        <end position="85"/>
    </location>
</feature>
<keyword evidence="2" id="KW-1133">Transmembrane helix</keyword>
<evidence type="ECO:0000313" key="4">
    <source>
        <dbReference type="Proteomes" id="UP000694864"/>
    </source>
</evidence>
<dbReference type="Proteomes" id="UP000694864">
    <property type="component" value="Chromosome 14"/>
</dbReference>
<protein>
    <submittedName>
        <fullName evidence="5">Calcium-transporting ATPase 3, endoplasmic reticulum-type-like</fullName>
    </submittedName>
</protein>
<dbReference type="InterPro" id="IPR006068">
    <property type="entry name" value="ATPase_P-typ_cation-transptr_C"/>
</dbReference>
<keyword evidence="4" id="KW-1185">Reference proteome</keyword>
<keyword evidence="2" id="KW-0812">Transmembrane</keyword>
<reference evidence="5" key="2">
    <citation type="submission" date="2025-08" db="UniProtKB">
        <authorList>
            <consortium name="RefSeq"/>
        </authorList>
    </citation>
    <scope>IDENTIFICATION</scope>
    <source>
        <tissue evidence="5">Leaf</tissue>
    </source>
</reference>
<sequence length="229" mass="26316">MVLADDNFASIVALYWESLIPWHLFNFFGLSATAIGFNKQDSDVVKAKPRKVGEAVVTGWLFFRYLVIGVYVGLATVAGFIWWFIYSDGGPKLTYSELMNFETCELRETTYPCSIFEDRHPSTVAMTVLVVVEMFNALNNLSENQSLLVITPRSNLWLVGSIILTMLLHMLILYVHPLTVLFSWTAVLYLSFPVIIIDELLKFLSRNTGMRFRFRLRKADLLPKDRRDK</sequence>
<reference evidence="4" key="1">
    <citation type="journal article" date="2014" name="Nat. Commun.">
        <title>The emerging biofuel crop Camelina sativa retains a highly undifferentiated hexaploid genome structure.</title>
        <authorList>
            <person name="Kagale S."/>
            <person name="Koh C."/>
            <person name="Nixon J."/>
            <person name="Bollina V."/>
            <person name="Clarke W.E."/>
            <person name="Tuteja R."/>
            <person name="Spillane C."/>
            <person name="Robinson S.J."/>
            <person name="Links M.G."/>
            <person name="Clarke C."/>
            <person name="Higgins E.E."/>
            <person name="Huebert T."/>
            <person name="Sharpe A.G."/>
            <person name="Parkin I.A."/>
        </authorList>
    </citation>
    <scope>NUCLEOTIDE SEQUENCE [LARGE SCALE GENOMIC DNA]</scope>
    <source>
        <strain evidence="4">cv. DH55</strain>
    </source>
</reference>
<feature type="transmembrane region" description="Helical" evidence="2">
    <location>
        <begin position="20"/>
        <end position="38"/>
    </location>
</feature>
<organism evidence="4 5">
    <name type="scientific">Camelina sativa</name>
    <name type="common">False flax</name>
    <name type="synonym">Myagrum sativum</name>
    <dbReference type="NCBI Taxonomy" id="90675"/>
    <lineage>
        <taxon>Eukaryota</taxon>
        <taxon>Viridiplantae</taxon>
        <taxon>Streptophyta</taxon>
        <taxon>Embryophyta</taxon>
        <taxon>Tracheophyta</taxon>
        <taxon>Spermatophyta</taxon>
        <taxon>Magnoliopsida</taxon>
        <taxon>eudicotyledons</taxon>
        <taxon>Gunneridae</taxon>
        <taxon>Pentapetalae</taxon>
        <taxon>rosids</taxon>
        <taxon>malvids</taxon>
        <taxon>Brassicales</taxon>
        <taxon>Brassicaceae</taxon>
        <taxon>Camelineae</taxon>
        <taxon>Camelina</taxon>
    </lineage>
</organism>
<feature type="domain" description="Cation-transporting P-type ATPase C-terminal" evidence="3">
    <location>
        <begin position="29"/>
        <end position="203"/>
    </location>
</feature>
<feature type="transmembrane region" description="Helical" evidence="2">
    <location>
        <begin position="154"/>
        <end position="175"/>
    </location>
</feature>
<keyword evidence="2" id="KW-0472">Membrane</keyword>
<accession>A0ABM1QW53</accession>
<keyword evidence="1" id="KW-0460">Magnesium</keyword>
<dbReference type="InterPro" id="IPR023298">
    <property type="entry name" value="ATPase_P-typ_TM_dom_sf"/>
</dbReference>
<dbReference type="Pfam" id="PF00689">
    <property type="entry name" value="Cation_ATPase_C"/>
    <property type="match status" value="1"/>
</dbReference>